<protein>
    <recommendedName>
        <fullName evidence="3">ATP-grasp domain-containing protein</fullName>
    </recommendedName>
</protein>
<proteinExistence type="predicted"/>
<dbReference type="Proteomes" id="UP000547674">
    <property type="component" value="Unassembled WGS sequence"/>
</dbReference>
<sequence length="411" mass="48241">MPQSTRHIGLSLGADVCWPICFEEIIKRLDLKLELPDETVTFDVERVTIEPFDLRQDCKYDVVVDRLTHWYHTSREWIKKSIILNDLYVFNNPWSLQSMEKQTTYSAMIKLGFPIPQTWLVPPKEYEKVADLEPTLARYARMFDLGDVGKGLGYPMFMKPYDGGGWVGVSRIDNEEALKAAYEQSGKHVMHLQHSVEDFDAFVRCVGVGPQLRLVSYDPAAPLHDRYRMEEDFVDAKDEQILRDMTYTINAFFGWDFNSCEALRNKDGWFPIDFANPCPDSQVTSLHWHFPWLVGAIVKWAIFCAATKRSMRMNLDWEPFFKINEEGGTFEEKLPRYAALARKRLDVDAFDEFCVKHLSNFDEVIWEFFDSDRAREAIQAKVETLYPEHEIEEFTNLFWDRIQNWREGHRP</sequence>
<dbReference type="InterPro" id="IPR013815">
    <property type="entry name" value="ATP_grasp_subdomain_1"/>
</dbReference>
<gene>
    <name evidence="1" type="ORF">HKN21_06775</name>
</gene>
<evidence type="ECO:0000313" key="2">
    <source>
        <dbReference type="Proteomes" id="UP000547674"/>
    </source>
</evidence>
<reference evidence="1 2" key="1">
    <citation type="submission" date="2020-03" db="EMBL/GenBank/DDBJ databases">
        <title>Metabolic flexibility allows generalist bacteria to become dominant in a frequently disturbed ecosystem.</title>
        <authorList>
            <person name="Chen Y.-J."/>
            <person name="Leung P.M."/>
            <person name="Bay S.K."/>
            <person name="Hugenholtz P."/>
            <person name="Kessler A.J."/>
            <person name="Shelley G."/>
            <person name="Waite D.W."/>
            <person name="Cook P.L."/>
            <person name="Greening C."/>
        </authorList>
    </citation>
    <scope>NUCLEOTIDE SEQUENCE [LARGE SCALE GENOMIC DNA]</scope>
    <source>
        <strain evidence="1">SS_bin_28</strain>
    </source>
</reference>
<dbReference type="GO" id="GO:0005524">
    <property type="term" value="F:ATP binding"/>
    <property type="evidence" value="ECO:0007669"/>
    <property type="project" value="InterPro"/>
</dbReference>
<name>A0A7Y2E8L8_UNCEI</name>
<accession>A0A7Y2E8L8</accession>
<dbReference type="Gene3D" id="3.30.1490.20">
    <property type="entry name" value="ATP-grasp fold, A domain"/>
    <property type="match status" value="1"/>
</dbReference>
<dbReference type="EMBL" id="JABDJR010000261">
    <property type="protein sequence ID" value="NNF06447.1"/>
    <property type="molecule type" value="Genomic_DNA"/>
</dbReference>
<comment type="caution">
    <text evidence="1">The sequence shown here is derived from an EMBL/GenBank/DDBJ whole genome shotgun (WGS) entry which is preliminary data.</text>
</comment>
<dbReference type="AlphaFoldDB" id="A0A7Y2E8L8"/>
<dbReference type="SUPFAM" id="SSF56059">
    <property type="entry name" value="Glutathione synthetase ATP-binding domain-like"/>
    <property type="match status" value="1"/>
</dbReference>
<evidence type="ECO:0008006" key="3">
    <source>
        <dbReference type="Google" id="ProtNLM"/>
    </source>
</evidence>
<evidence type="ECO:0000313" key="1">
    <source>
        <dbReference type="EMBL" id="NNF06447.1"/>
    </source>
</evidence>
<organism evidence="1 2">
    <name type="scientific">Eiseniibacteriota bacterium</name>
    <dbReference type="NCBI Taxonomy" id="2212470"/>
    <lineage>
        <taxon>Bacteria</taxon>
        <taxon>Candidatus Eiseniibacteriota</taxon>
    </lineage>
</organism>